<accession>A0A6M5YPC9</accession>
<dbReference type="AlphaFoldDB" id="A0A6M5YPC9"/>
<name>A0A6M5YPC9_9BACT</name>
<dbReference type="EMBL" id="CP053452">
    <property type="protein sequence ID" value="QJW95919.1"/>
    <property type="molecule type" value="Genomic_DNA"/>
</dbReference>
<dbReference type="RefSeq" id="WP_227255137.1">
    <property type="nucleotide sequence ID" value="NZ_CP053452.2"/>
</dbReference>
<reference evidence="2" key="1">
    <citation type="submission" date="2020-05" db="EMBL/GenBank/DDBJ databases">
        <title>Frigoriglobus tundricola gen. nov., sp. nov., a psychrotolerant cellulolytic planctomycete of the family Gemmataceae with two divergent copies of 16S rRNA gene.</title>
        <authorList>
            <person name="Kulichevskaya I.S."/>
            <person name="Ivanova A.A."/>
            <person name="Naumoff D.G."/>
            <person name="Beletsky A.V."/>
            <person name="Rijpstra W.I.C."/>
            <person name="Sinninghe Damste J.S."/>
            <person name="Mardanov A.V."/>
            <person name="Ravin N.V."/>
            <person name="Dedysh S.N."/>
        </authorList>
    </citation>
    <scope>NUCLEOTIDE SEQUENCE [LARGE SCALE GENOMIC DNA]</scope>
    <source>
        <strain evidence="2">PL17</strain>
    </source>
</reference>
<organism evidence="1 2">
    <name type="scientific">Frigoriglobus tundricola</name>
    <dbReference type="NCBI Taxonomy" id="2774151"/>
    <lineage>
        <taxon>Bacteria</taxon>
        <taxon>Pseudomonadati</taxon>
        <taxon>Planctomycetota</taxon>
        <taxon>Planctomycetia</taxon>
        <taxon>Gemmatales</taxon>
        <taxon>Gemmataceae</taxon>
        <taxon>Frigoriglobus</taxon>
    </lineage>
</organism>
<protein>
    <recommendedName>
        <fullName evidence="3">AsmA-like C-terminal domain-containing protein</fullName>
    </recommendedName>
</protein>
<evidence type="ECO:0000313" key="2">
    <source>
        <dbReference type="Proteomes" id="UP000503447"/>
    </source>
</evidence>
<evidence type="ECO:0008006" key="3">
    <source>
        <dbReference type="Google" id="ProtNLM"/>
    </source>
</evidence>
<gene>
    <name evidence="1" type="ORF">FTUN_3473</name>
</gene>
<dbReference type="KEGG" id="ftj:FTUN_3473"/>
<keyword evidence="2" id="KW-1185">Reference proteome</keyword>
<dbReference type="Proteomes" id="UP000503447">
    <property type="component" value="Chromosome"/>
</dbReference>
<proteinExistence type="predicted"/>
<evidence type="ECO:0000313" key="1">
    <source>
        <dbReference type="EMBL" id="QJW95919.1"/>
    </source>
</evidence>
<sequence length="313" mass="34569">MYWDAELKLSGAALDTGVEWEDAHGSIACCGRYEGTHVGMVRGNVWLDRAIISRMPVTGAKCQLAADEQQPDPARPGQFLPTTLQFQKVTGWLFHGELGGQAHLVLSDPTRYEVWLTVTDANLEEVARHYKLGSDADLKGIAQAQILVYNRPDPKSGRLVVEGKGKIDVPTGRMYNLPIMLDLVKLFKGSAPDKTAFEQAHVVFRVQGDRLKVDQLDLIGRAVCVGGAGELDLTGEYVKFEFYTVLSQVLKQMTNQPVVGDLTEFFSKSLFTIKLTRENGELKYRAVPVPLVTEPTKAVLDRLKRAGAKVLGR</sequence>